<feature type="region of interest" description="Disordered" evidence="1">
    <location>
        <begin position="107"/>
        <end position="126"/>
    </location>
</feature>
<evidence type="ECO:0000256" key="1">
    <source>
        <dbReference type="SAM" id="MobiDB-lite"/>
    </source>
</evidence>
<organism evidence="2 3">
    <name type="scientific">Prymnesium parvum</name>
    <name type="common">Toxic golden alga</name>
    <dbReference type="NCBI Taxonomy" id="97485"/>
    <lineage>
        <taxon>Eukaryota</taxon>
        <taxon>Haptista</taxon>
        <taxon>Haptophyta</taxon>
        <taxon>Prymnesiophyceae</taxon>
        <taxon>Prymnesiales</taxon>
        <taxon>Prymnesiaceae</taxon>
        <taxon>Prymnesium</taxon>
    </lineage>
</organism>
<protein>
    <submittedName>
        <fullName evidence="2">Uncharacterized protein</fullName>
    </submittedName>
</protein>
<dbReference type="Pfam" id="PF07004">
    <property type="entry name" value="SHIPPO-rpt"/>
    <property type="match status" value="2"/>
</dbReference>
<proteinExistence type="predicted"/>
<dbReference type="InterPro" id="IPR010736">
    <property type="entry name" value="SHIPPO-rpt"/>
</dbReference>
<feature type="region of interest" description="Disordered" evidence="1">
    <location>
        <begin position="1"/>
        <end position="25"/>
    </location>
</feature>
<comment type="caution">
    <text evidence="2">The sequence shown here is derived from an EMBL/GenBank/DDBJ whole genome shotgun (WGS) entry which is preliminary data.</text>
</comment>
<reference evidence="2 3" key="1">
    <citation type="journal article" date="2024" name="Science">
        <title>Giant polyketide synthase enzymes in the biosynthesis of giant marine polyether toxins.</title>
        <authorList>
            <person name="Fallon T.R."/>
            <person name="Shende V.V."/>
            <person name="Wierzbicki I.H."/>
            <person name="Pendleton A.L."/>
            <person name="Watervoot N.F."/>
            <person name="Auber R.P."/>
            <person name="Gonzalez D.J."/>
            <person name="Wisecaver J.H."/>
            <person name="Moore B.S."/>
        </authorList>
    </citation>
    <scope>NUCLEOTIDE SEQUENCE [LARGE SCALE GENOMIC DNA]</scope>
    <source>
        <strain evidence="2 3">12B1</strain>
    </source>
</reference>
<feature type="region of interest" description="Disordered" evidence="1">
    <location>
        <begin position="186"/>
        <end position="224"/>
    </location>
</feature>
<evidence type="ECO:0000313" key="3">
    <source>
        <dbReference type="Proteomes" id="UP001515480"/>
    </source>
</evidence>
<evidence type="ECO:0000313" key="2">
    <source>
        <dbReference type="EMBL" id="KAL1522979.1"/>
    </source>
</evidence>
<name>A0AB34JN42_PRYPA</name>
<dbReference type="InterPro" id="IPR051291">
    <property type="entry name" value="CIMAP"/>
</dbReference>
<dbReference type="EMBL" id="JBGBPQ010000006">
    <property type="protein sequence ID" value="KAL1522979.1"/>
    <property type="molecule type" value="Genomic_DNA"/>
</dbReference>
<dbReference type="PANTHER" id="PTHR21580:SF28">
    <property type="entry name" value="BOREALIN N-TERMINAL DOMAIN-CONTAINING PROTEIN-RELATED"/>
    <property type="match status" value="1"/>
</dbReference>
<accession>A0AB34JN42</accession>
<dbReference type="Proteomes" id="UP001515480">
    <property type="component" value="Unassembled WGS sequence"/>
</dbReference>
<sequence>MAPSCPPARRGVRPARSANNRSDRLVKAREEAELALEALRAKIQADDKRLQLLRLQSRALLEKRQADAFDPTPARRRMYDDRELALASQIPGPAEYTPRLLRKATGKTFGASERSIGSGTGSSKVELVRDKRHLPGPASYTPGVTPHPQRSPRSSSFGPPPHIAQGRVVRSAHDVSYRISHLIDLPSPGAYSPQSPRSTKRGVVMKPSSARSSRDRALKEASALPGPGSYAHELALKFNSIYRCGPRLGFHPGKLKSSLDLEIERASATPGPGAYDHFGQLRRHGVSRFGTTPQAGLLEAIQKEAGCTPGPDAYHPSPTFEEELEMRRYKKAIIEGDSVPWNR</sequence>
<dbReference type="PANTHER" id="PTHR21580">
    <property type="entry name" value="SHIPPO-1-RELATED"/>
    <property type="match status" value="1"/>
</dbReference>
<dbReference type="AlphaFoldDB" id="A0AB34JN42"/>
<feature type="region of interest" description="Disordered" evidence="1">
    <location>
        <begin position="133"/>
        <end position="164"/>
    </location>
</feature>
<gene>
    <name evidence="2" type="ORF">AB1Y20_017942</name>
</gene>
<keyword evidence="3" id="KW-1185">Reference proteome</keyword>